<dbReference type="WBParaSite" id="SBAD_0000144901-mRNA-1">
    <property type="protein sequence ID" value="SBAD_0000144901-mRNA-1"/>
    <property type="gene ID" value="SBAD_0000144901"/>
</dbReference>
<dbReference type="PANTHER" id="PTHR10827">
    <property type="entry name" value="RETICULOCALBIN"/>
    <property type="match status" value="1"/>
</dbReference>
<dbReference type="SUPFAM" id="SSF47473">
    <property type="entry name" value="EF-hand"/>
    <property type="match status" value="1"/>
</dbReference>
<gene>
    <name evidence="4" type="ORF">SBAD_LOCUS1390</name>
</gene>
<dbReference type="InterPro" id="IPR011992">
    <property type="entry name" value="EF-hand-dom_pair"/>
</dbReference>
<evidence type="ECO:0000256" key="1">
    <source>
        <dbReference type="ARBA" id="ARBA00022837"/>
    </source>
</evidence>
<dbReference type="InterPro" id="IPR002048">
    <property type="entry name" value="EF_hand_dom"/>
</dbReference>
<sequence length="215" mass="25428">EKIGDEEHFKDGVHNPEYDRQAFLGEEEAKKYKELTPEQSKERLAKLLVRMDKDNDGFLNEQELKDHIAYMNKRYISKDVERNWAHYKKETMEDMDKNGDGFVDLEEYINDLYRPQDYPDQKTEPDWVASERTMFKQYRDKNGDGKMDAEEMRNWLMPPGFDNVEAEANHLLHLSDDNKDGKLSKEEVLTHYEVFVGSQATDYGEQLHTHDPSEL</sequence>
<evidence type="ECO:0000313" key="4">
    <source>
        <dbReference type="EMBL" id="VDO94197.1"/>
    </source>
</evidence>
<evidence type="ECO:0000259" key="3">
    <source>
        <dbReference type="PROSITE" id="PS50222"/>
    </source>
</evidence>
<dbReference type="EMBL" id="UZAM01006811">
    <property type="protein sequence ID" value="VDO94197.1"/>
    <property type="molecule type" value="Genomic_DNA"/>
</dbReference>
<dbReference type="PROSITE" id="PS50222">
    <property type="entry name" value="EF_HAND_2"/>
    <property type="match status" value="4"/>
</dbReference>
<name>A0A183ICP6_9BILA</name>
<dbReference type="FunFam" id="1.10.238.10:FF:000090">
    <property type="entry name" value="calumenin isoform X2"/>
    <property type="match status" value="1"/>
</dbReference>
<evidence type="ECO:0000313" key="6">
    <source>
        <dbReference type="WBParaSite" id="SBAD_0000144901-mRNA-1"/>
    </source>
</evidence>
<dbReference type="SMART" id="SM00054">
    <property type="entry name" value="EFh"/>
    <property type="match status" value="4"/>
</dbReference>
<dbReference type="OrthoDB" id="293868at2759"/>
<dbReference type="InterPro" id="IPR018247">
    <property type="entry name" value="EF_Hand_1_Ca_BS"/>
</dbReference>
<protein>
    <submittedName>
        <fullName evidence="6">CALU protein</fullName>
    </submittedName>
</protein>
<keyword evidence="5" id="KW-1185">Reference proteome</keyword>
<dbReference type="Gene3D" id="1.10.238.10">
    <property type="entry name" value="EF-hand"/>
    <property type="match status" value="2"/>
</dbReference>
<dbReference type="GO" id="GO:0005509">
    <property type="term" value="F:calcium ion binding"/>
    <property type="evidence" value="ECO:0007669"/>
    <property type="project" value="InterPro"/>
</dbReference>
<feature type="domain" description="EF-hand" evidence="3">
    <location>
        <begin position="39"/>
        <end position="74"/>
    </location>
</feature>
<proteinExistence type="predicted"/>
<keyword evidence="1" id="KW-0106">Calcium</keyword>
<feature type="region of interest" description="Disordered" evidence="2">
    <location>
        <begin position="1"/>
        <end position="20"/>
    </location>
</feature>
<dbReference type="Pfam" id="PF13499">
    <property type="entry name" value="EF-hand_7"/>
    <property type="match status" value="1"/>
</dbReference>
<dbReference type="Pfam" id="PF13202">
    <property type="entry name" value="EF-hand_5"/>
    <property type="match status" value="2"/>
</dbReference>
<dbReference type="GO" id="GO:0005783">
    <property type="term" value="C:endoplasmic reticulum"/>
    <property type="evidence" value="ECO:0007669"/>
    <property type="project" value="TreeGrafter"/>
</dbReference>
<reference evidence="4 5" key="2">
    <citation type="submission" date="2018-11" db="EMBL/GenBank/DDBJ databases">
        <authorList>
            <consortium name="Pathogen Informatics"/>
        </authorList>
    </citation>
    <scope>NUCLEOTIDE SEQUENCE [LARGE SCALE GENOMIC DNA]</scope>
</reference>
<dbReference type="Proteomes" id="UP000270296">
    <property type="component" value="Unassembled WGS sequence"/>
</dbReference>
<feature type="domain" description="EF-hand" evidence="3">
    <location>
        <begin position="89"/>
        <end position="118"/>
    </location>
</feature>
<dbReference type="PROSITE" id="PS00018">
    <property type="entry name" value="EF_HAND_1"/>
    <property type="match status" value="4"/>
</dbReference>
<evidence type="ECO:0000313" key="5">
    <source>
        <dbReference type="Proteomes" id="UP000270296"/>
    </source>
</evidence>
<feature type="domain" description="EF-hand" evidence="3">
    <location>
        <begin position="140"/>
        <end position="162"/>
    </location>
</feature>
<dbReference type="AlphaFoldDB" id="A0A183ICP6"/>
<reference evidence="6" key="1">
    <citation type="submission" date="2016-06" db="UniProtKB">
        <authorList>
            <consortium name="WormBaseParasite"/>
        </authorList>
    </citation>
    <scope>IDENTIFICATION</scope>
</reference>
<organism evidence="6">
    <name type="scientific">Soboliphyme baturini</name>
    <dbReference type="NCBI Taxonomy" id="241478"/>
    <lineage>
        <taxon>Eukaryota</taxon>
        <taxon>Metazoa</taxon>
        <taxon>Ecdysozoa</taxon>
        <taxon>Nematoda</taxon>
        <taxon>Enoplea</taxon>
        <taxon>Dorylaimia</taxon>
        <taxon>Dioctophymatida</taxon>
        <taxon>Dioctophymatoidea</taxon>
        <taxon>Soboliphymatidae</taxon>
        <taxon>Soboliphyme</taxon>
    </lineage>
</organism>
<evidence type="ECO:0000256" key="2">
    <source>
        <dbReference type="SAM" id="MobiDB-lite"/>
    </source>
</evidence>
<accession>A0A183ICP6</accession>
<feature type="domain" description="EF-hand" evidence="3">
    <location>
        <begin position="163"/>
        <end position="198"/>
    </location>
</feature>
<dbReference type="PANTHER" id="PTHR10827:SF52">
    <property type="entry name" value="IP16409P"/>
    <property type="match status" value="1"/>
</dbReference>